<protein>
    <submittedName>
        <fullName evidence="1">Uncharacterized protein</fullName>
    </submittedName>
</protein>
<sequence length="42" mass="5017">MIDVKFLFHSQQFAIILDRKFEELVKSFKNHRSGIVQPLLKD</sequence>
<keyword evidence="2" id="KW-1185">Reference proteome</keyword>
<dbReference type="EMBL" id="CAACVJ010000190">
    <property type="protein sequence ID" value="VEP14542.1"/>
    <property type="molecule type" value="Genomic_DNA"/>
</dbReference>
<dbReference type="Proteomes" id="UP000320055">
    <property type="component" value="Unassembled WGS sequence"/>
</dbReference>
<gene>
    <name evidence="1" type="ORF">H1P_270035</name>
</gene>
<reference evidence="1 2" key="1">
    <citation type="submission" date="2019-01" db="EMBL/GenBank/DDBJ databases">
        <authorList>
            <person name="Brito A."/>
        </authorList>
    </citation>
    <scope>NUCLEOTIDE SEQUENCE [LARGE SCALE GENOMIC DNA]</scope>
    <source>
        <strain evidence="1">1</strain>
    </source>
</reference>
<name>A0A563VSV0_9CYAN</name>
<dbReference type="AlphaFoldDB" id="A0A563VSV0"/>
<organism evidence="1 2">
    <name type="scientific">Hyella patelloides LEGE 07179</name>
    <dbReference type="NCBI Taxonomy" id="945734"/>
    <lineage>
        <taxon>Bacteria</taxon>
        <taxon>Bacillati</taxon>
        <taxon>Cyanobacteriota</taxon>
        <taxon>Cyanophyceae</taxon>
        <taxon>Pleurocapsales</taxon>
        <taxon>Hyellaceae</taxon>
        <taxon>Hyella</taxon>
    </lineage>
</organism>
<proteinExistence type="predicted"/>
<accession>A0A563VSV0</accession>
<evidence type="ECO:0000313" key="2">
    <source>
        <dbReference type="Proteomes" id="UP000320055"/>
    </source>
</evidence>
<evidence type="ECO:0000313" key="1">
    <source>
        <dbReference type="EMBL" id="VEP14542.1"/>
    </source>
</evidence>